<dbReference type="Proteomes" id="UP000093309">
    <property type="component" value="Unassembled WGS sequence"/>
</dbReference>
<feature type="domain" description="Histidine kinase/HSP90-like ATPase" evidence="2">
    <location>
        <begin position="429"/>
        <end position="540"/>
    </location>
</feature>
<keyword evidence="4" id="KW-1185">Reference proteome</keyword>
<feature type="transmembrane region" description="Helical" evidence="1">
    <location>
        <begin position="251"/>
        <end position="273"/>
    </location>
</feature>
<dbReference type="GO" id="GO:0000155">
    <property type="term" value="F:phosphorelay sensor kinase activity"/>
    <property type="evidence" value="ECO:0007669"/>
    <property type="project" value="InterPro"/>
</dbReference>
<dbReference type="EMBL" id="LYPC01000027">
    <property type="protein sequence ID" value="OCT12585.1"/>
    <property type="molecule type" value="Genomic_DNA"/>
</dbReference>
<gene>
    <name evidence="3" type="ORF">A8709_32750</name>
</gene>
<keyword evidence="1" id="KW-0812">Transmembrane</keyword>
<sequence>MFTPLIVLPVVIGFYYFADAYNRSNRETVSNYSQQALQYIGEKIDLELSKYETISKQMFNDPELQRLLMEKPKDRYEQVNLTQQIMDRMNLFFSGEERQYVRACVILTPQNRYKFGNEDPLGSTESNVPLFKMISDAGGKNVWFGPDALPIYNPVFILARSIRNYDLQEIAKLYIAIDTQMVSDLFNDTNLGQGASIQLIGVNQAILSDNGIHLVSDSERPLRITTLLKHNKWTISAVLPLRETYVIIRRMSLMAIWISLICVSIELFVTYWFGIDVIIPVRKLLVNMRLGIKGTKPEELQKFPGAVEIRELNDTFISVMFEIHHLIDEVVKNQTLKREAEIKLLQNQLSPHFLYNTLNSIRWMAMIQQQDNIKEMVDSLIKLLTYSLRNTNQLVELGEELAVLRDYVAIQKVRYQNFTFSVQVETELYKLRLLKFIVQPLIENSLIHGLSSAGQMGEIGLHAFVQNQKLHIEIADNGIGMSETDLDSLNAELRSESSEKIGLRNIHDRIRLLYGNDYGLLLDSKLQAGTRVTVVLPIISEGEREESRL</sequence>
<dbReference type="InterPro" id="IPR003594">
    <property type="entry name" value="HATPase_dom"/>
</dbReference>
<keyword evidence="1" id="KW-1133">Transmembrane helix</keyword>
<evidence type="ECO:0000259" key="2">
    <source>
        <dbReference type="SMART" id="SM00387"/>
    </source>
</evidence>
<accession>A0A1C0ZWV8</accession>
<dbReference type="PANTHER" id="PTHR34220:SF7">
    <property type="entry name" value="SENSOR HISTIDINE KINASE YPDA"/>
    <property type="match status" value="1"/>
</dbReference>
<dbReference type="SMART" id="SM00387">
    <property type="entry name" value="HATPase_c"/>
    <property type="match status" value="1"/>
</dbReference>
<dbReference type="InterPro" id="IPR010559">
    <property type="entry name" value="Sig_transdc_His_kin_internal"/>
</dbReference>
<name>A0A1C0ZWV8_9BACL</name>
<dbReference type="STRING" id="512399.A8709_32750"/>
<protein>
    <recommendedName>
        <fullName evidence="2">Histidine kinase/HSP90-like ATPase domain-containing protein</fullName>
    </recommendedName>
</protein>
<proteinExistence type="predicted"/>
<evidence type="ECO:0000256" key="1">
    <source>
        <dbReference type="SAM" id="Phobius"/>
    </source>
</evidence>
<dbReference type="Pfam" id="PF02518">
    <property type="entry name" value="HATPase_c"/>
    <property type="match status" value="1"/>
</dbReference>
<dbReference type="SUPFAM" id="SSF55874">
    <property type="entry name" value="ATPase domain of HSP90 chaperone/DNA topoisomerase II/histidine kinase"/>
    <property type="match status" value="1"/>
</dbReference>
<dbReference type="InterPro" id="IPR036890">
    <property type="entry name" value="HATPase_C_sf"/>
</dbReference>
<dbReference type="InterPro" id="IPR050640">
    <property type="entry name" value="Bact_2-comp_sensor_kinase"/>
</dbReference>
<evidence type="ECO:0000313" key="3">
    <source>
        <dbReference type="EMBL" id="OCT12585.1"/>
    </source>
</evidence>
<dbReference type="AlphaFoldDB" id="A0A1C0ZWV8"/>
<feature type="transmembrane region" description="Helical" evidence="1">
    <location>
        <begin position="6"/>
        <end position="22"/>
    </location>
</feature>
<organism evidence="3 4">
    <name type="scientific">Paenibacillus pectinilyticus</name>
    <dbReference type="NCBI Taxonomy" id="512399"/>
    <lineage>
        <taxon>Bacteria</taxon>
        <taxon>Bacillati</taxon>
        <taxon>Bacillota</taxon>
        <taxon>Bacilli</taxon>
        <taxon>Bacillales</taxon>
        <taxon>Paenibacillaceae</taxon>
        <taxon>Paenibacillus</taxon>
    </lineage>
</organism>
<reference evidence="4" key="1">
    <citation type="submission" date="2016-05" db="EMBL/GenBank/DDBJ databases">
        <title>Paenibacillus oryzae. sp. nov., isolated from the rice root.</title>
        <authorList>
            <person name="Zhang J."/>
            <person name="Zhang X."/>
        </authorList>
    </citation>
    <scope>NUCLEOTIDE SEQUENCE [LARGE SCALE GENOMIC DNA]</scope>
    <source>
        <strain evidence="4">KCTC13222</strain>
    </source>
</reference>
<keyword evidence="1" id="KW-0472">Membrane</keyword>
<comment type="caution">
    <text evidence="3">The sequence shown here is derived from an EMBL/GenBank/DDBJ whole genome shotgun (WGS) entry which is preliminary data.</text>
</comment>
<dbReference type="Gene3D" id="3.30.565.10">
    <property type="entry name" value="Histidine kinase-like ATPase, C-terminal domain"/>
    <property type="match status" value="1"/>
</dbReference>
<dbReference type="Pfam" id="PF06580">
    <property type="entry name" value="His_kinase"/>
    <property type="match status" value="1"/>
</dbReference>
<evidence type="ECO:0000313" key="4">
    <source>
        <dbReference type="Proteomes" id="UP000093309"/>
    </source>
</evidence>
<dbReference type="PANTHER" id="PTHR34220">
    <property type="entry name" value="SENSOR HISTIDINE KINASE YPDA"/>
    <property type="match status" value="1"/>
</dbReference>
<dbReference type="GO" id="GO:0016020">
    <property type="term" value="C:membrane"/>
    <property type="evidence" value="ECO:0007669"/>
    <property type="project" value="InterPro"/>
</dbReference>